<keyword evidence="3 6" id="KW-0812">Transmembrane</keyword>
<gene>
    <name evidence="7" type="primary">wzxC</name>
    <name evidence="7" type="ORF">PMAL9190_01964</name>
</gene>
<sequence>MYKNTLFNIIGMLIPGLISIPAMAYLARGLNVELFGILMLSFSILGYSGLFDAGITRAVIRKIATQDELDFDKKIMGTALVSVFFISIIAAFGIYVGSSSITSLLNVSSNEVVEVTSSIKCLSIIIPFFLVGTVAFAYLEGKQKFLELNKYKIFTGTIISLFPVVAVFIHNSLFSAIVGLLIARVLVSIVAFYSCYKYLGKSFLCFKWHIFYELITFGGWITLSNIISPLMVYADRFILSNIMGAEKVAFFAAPTDLIQKISIIPGALAKTIFPYFSKNSDDSKKMARQAYISLSIVLFAILVPLFVFSKEILSFWLGSEYGINSTVVLKVLIVGFFFNALAQIPFSRIQALGNSKLTAYIHMAEIIPFFIILFVLVHSFGFVGAAIAWSARVILDFIVLEYFSRKMH</sequence>
<keyword evidence="4 6" id="KW-1133">Transmembrane helix</keyword>
<dbReference type="EMBL" id="FYAK01000003">
    <property type="protein sequence ID" value="SMY35595.1"/>
    <property type="molecule type" value="Genomic_DNA"/>
</dbReference>
<dbReference type="RefSeq" id="WP_087845024.1">
    <property type="nucleotide sequence ID" value="NZ_FYAK01000003.1"/>
</dbReference>
<protein>
    <submittedName>
        <fullName evidence="7">Lipopolysaccharide biosynthesis protein WzxC</fullName>
    </submittedName>
</protein>
<evidence type="ECO:0000313" key="8">
    <source>
        <dbReference type="Proteomes" id="UP000195963"/>
    </source>
</evidence>
<dbReference type="PANTHER" id="PTHR30250">
    <property type="entry name" value="PST FAMILY PREDICTED COLANIC ACID TRANSPORTER"/>
    <property type="match status" value="1"/>
</dbReference>
<feature type="transmembrane region" description="Helical" evidence="6">
    <location>
        <begin position="117"/>
        <end position="139"/>
    </location>
</feature>
<proteinExistence type="predicted"/>
<organism evidence="7 8">
    <name type="scientific">Photobacterium malacitanum</name>
    <dbReference type="NCBI Taxonomy" id="2204294"/>
    <lineage>
        <taxon>Bacteria</taxon>
        <taxon>Pseudomonadati</taxon>
        <taxon>Pseudomonadota</taxon>
        <taxon>Gammaproteobacteria</taxon>
        <taxon>Vibrionales</taxon>
        <taxon>Vibrionaceae</taxon>
        <taxon>Photobacterium</taxon>
    </lineage>
</organism>
<dbReference type="InterPro" id="IPR002797">
    <property type="entry name" value="Polysacc_synth"/>
</dbReference>
<name>A0A1Y6MG86_9GAMM</name>
<evidence type="ECO:0000256" key="1">
    <source>
        <dbReference type="ARBA" id="ARBA00004651"/>
    </source>
</evidence>
<dbReference type="GO" id="GO:0005886">
    <property type="term" value="C:plasma membrane"/>
    <property type="evidence" value="ECO:0007669"/>
    <property type="project" value="UniProtKB-SubCell"/>
</dbReference>
<evidence type="ECO:0000313" key="7">
    <source>
        <dbReference type="EMBL" id="SMY35595.1"/>
    </source>
</evidence>
<dbReference type="Proteomes" id="UP000195963">
    <property type="component" value="Unassembled WGS sequence"/>
</dbReference>
<dbReference type="PANTHER" id="PTHR30250:SF26">
    <property type="entry name" value="PSMA PROTEIN"/>
    <property type="match status" value="1"/>
</dbReference>
<keyword evidence="2" id="KW-1003">Cell membrane</keyword>
<feature type="transmembrane region" description="Helical" evidence="6">
    <location>
        <begin position="75"/>
        <end position="97"/>
    </location>
</feature>
<evidence type="ECO:0000256" key="6">
    <source>
        <dbReference type="SAM" id="Phobius"/>
    </source>
</evidence>
<feature type="transmembrane region" description="Helical" evidence="6">
    <location>
        <begin position="34"/>
        <end position="55"/>
    </location>
</feature>
<evidence type="ECO:0000256" key="3">
    <source>
        <dbReference type="ARBA" id="ARBA00022692"/>
    </source>
</evidence>
<evidence type="ECO:0000256" key="2">
    <source>
        <dbReference type="ARBA" id="ARBA00022475"/>
    </source>
</evidence>
<dbReference type="InterPro" id="IPR050833">
    <property type="entry name" value="Poly_Biosynth_Transport"/>
</dbReference>
<keyword evidence="5 6" id="KW-0472">Membrane</keyword>
<dbReference type="AlphaFoldDB" id="A0A1Y6MG86"/>
<reference evidence="8" key="1">
    <citation type="submission" date="2017-06" db="EMBL/GenBank/DDBJ databases">
        <authorList>
            <person name="Rodrigo-Torres L."/>
            <person name="Arahal R.D."/>
            <person name="Lucena T."/>
        </authorList>
    </citation>
    <scope>NUCLEOTIDE SEQUENCE [LARGE SCALE GENOMIC DNA]</scope>
    <source>
        <strain evidence="8">CECT 9190</strain>
    </source>
</reference>
<comment type="subcellular location">
    <subcellularLocation>
        <location evidence="1">Cell membrane</location>
        <topology evidence="1">Multi-pass membrane protein</topology>
    </subcellularLocation>
</comment>
<accession>A0A1Y6MG86</accession>
<feature type="transmembrane region" description="Helical" evidence="6">
    <location>
        <begin position="7"/>
        <end position="28"/>
    </location>
</feature>
<feature type="transmembrane region" description="Helical" evidence="6">
    <location>
        <begin position="176"/>
        <end position="196"/>
    </location>
</feature>
<evidence type="ECO:0000256" key="4">
    <source>
        <dbReference type="ARBA" id="ARBA00022989"/>
    </source>
</evidence>
<feature type="transmembrane region" description="Helical" evidence="6">
    <location>
        <begin position="290"/>
        <end position="309"/>
    </location>
</feature>
<evidence type="ECO:0000256" key="5">
    <source>
        <dbReference type="ARBA" id="ARBA00023136"/>
    </source>
</evidence>
<feature type="transmembrane region" description="Helical" evidence="6">
    <location>
        <begin position="151"/>
        <end position="170"/>
    </location>
</feature>
<keyword evidence="8" id="KW-1185">Reference proteome</keyword>
<dbReference type="CDD" id="cd13128">
    <property type="entry name" value="MATE_Wzx_like"/>
    <property type="match status" value="1"/>
</dbReference>
<feature type="transmembrane region" description="Helical" evidence="6">
    <location>
        <begin position="208"/>
        <end position="228"/>
    </location>
</feature>
<dbReference type="Pfam" id="PF01943">
    <property type="entry name" value="Polysacc_synt"/>
    <property type="match status" value="1"/>
</dbReference>
<feature type="transmembrane region" description="Helical" evidence="6">
    <location>
        <begin position="321"/>
        <end position="345"/>
    </location>
</feature>